<keyword evidence="1" id="KW-0862">Zinc</keyword>
<accession>A0A1S1RHQ3</accession>
<dbReference type="Pfam" id="PF05147">
    <property type="entry name" value="LANC_like"/>
    <property type="match status" value="1"/>
</dbReference>
<evidence type="ECO:0000256" key="1">
    <source>
        <dbReference type="PIRSR" id="PIRSR607822-1"/>
    </source>
</evidence>
<feature type="binding site" evidence="1">
    <location>
        <position position="341"/>
    </location>
    <ligand>
        <name>Zn(2+)</name>
        <dbReference type="ChEBI" id="CHEBI:29105"/>
    </ligand>
</feature>
<gene>
    <name evidence="2" type="ORF">BBK14_30465</name>
</gene>
<dbReference type="CDD" id="cd04793">
    <property type="entry name" value="LanC"/>
    <property type="match status" value="1"/>
</dbReference>
<protein>
    <submittedName>
        <fullName evidence="2">Lanthionine synthetase</fullName>
    </submittedName>
</protein>
<dbReference type="PRINTS" id="PR01955">
    <property type="entry name" value="LANCFRANKIA"/>
</dbReference>
<keyword evidence="3" id="KW-1185">Reference proteome</keyword>
<name>A0A1S1RHQ3_9ACTN</name>
<dbReference type="SMART" id="SM01260">
    <property type="entry name" value="LANC_like"/>
    <property type="match status" value="1"/>
</dbReference>
<reference evidence="3" key="1">
    <citation type="submission" date="2016-07" db="EMBL/GenBank/DDBJ databases">
        <title>Frankia sp. NRRL B-16219 Genome sequencing.</title>
        <authorList>
            <person name="Ghodhbane-Gtari F."/>
            <person name="Swanson E."/>
            <person name="Gueddou A."/>
            <person name="Louati M."/>
            <person name="Nouioui I."/>
            <person name="Hezbri K."/>
            <person name="Abebe-Akele F."/>
            <person name="Simpson S."/>
            <person name="Morris K."/>
            <person name="Thomas K."/>
            <person name="Gtari M."/>
            <person name="Tisa L.S."/>
        </authorList>
    </citation>
    <scope>NUCLEOTIDE SEQUENCE [LARGE SCALE GENOMIC DNA]</scope>
    <source>
        <strain evidence="3">NRRL B-16219</strain>
    </source>
</reference>
<evidence type="ECO:0000313" key="3">
    <source>
        <dbReference type="Proteomes" id="UP000179769"/>
    </source>
</evidence>
<organism evidence="2 3">
    <name type="scientific">Parafrankia soli</name>
    <dbReference type="NCBI Taxonomy" id="2599596"/>
    <lineage>
        <taxon>Bacteria</taxon>
        <taxon>Bacillati</taxon>
        <taxon>Actinomycetota</taxon>
        <taxon>Actinomycetes</taxon>
        <taxon>Frankiales</taxon>
        <taxon>Frankiaceae</taxon>
        <taxon>Parafrankia</taxon>
    </lineage>
</organism>
<dbReference type="PRINTS" id="PR01950">
    <property type="entry name" value="LANCSUPER"/>
</dbReference>
<dbReference type="RefSeq" id="WP_071059679.1">
    <property type="nucleotide sequence ID" value="NZ_MAXA01000011.1"/>
</dbReference>
<dbReference type="AlphaFoldDB" id="A0A1S1RHQ3"/>
<sequence>MTVVGDPRTRTATIAARLADALAVPPPPETGDRSPRSRWQGQSLAEGAAGVALLHGVRASSRHGDWDTADGWLATATSEDLSAGPSAGLWFGAPALALALTVAAPPGRHQRAAQRLHAAVARLVERRLTTAHARMEAGQRPVRAEFDLVRGLTGLGAYLAVRDPDGEQLRQILTYLVRLTEPIPATDTAGRAVPGWWTIDVPTTAPPEPFADGHADLGMAHGIAGPLALLALTHRCGITVAGQTMALDRICRWLDAWRQDSPTGPWWPERITASDLLAGRPTQPGPGRASWCYGTPGLARAQQLAAIALADTARQQRAEAALAACLTNPAQLAQFVDPAICHGWAGLIATVRCAATDARLHPLASHLPDLIDQLLRSLDTAHATGWRLTGLIDGTAGISAVLHAITTDTGALWETALLLDLPPALPAQRSGDSE</sequence>
<dbReference type="InterPro" id="IPR007822">
    <property type="entry name" value="LANC-like"/>
</dbReference>
<proteinExistence type="predicted"/>
<keyword evidence="1" id="KW-0479">Metal-binding</keyword>
<dbReference type="OrthoDB" id="1882482at2"/>
<dbReference type="GO" id="GO:0046872">
    <property type="term" value="F:metal ion binding"/>
    <property type="evidence" value="ECO:0007669"/>
    <property type="project" value="UniProtKB-KW"/>
</dbReference>
<dbReference type="SUPFAM" id="SSF158745">
    <property type="entry name" value="LanC-like"/>
    <property type="match status" value="1"/>
</dbReference>
<dbReference type="EMBL" id="MAXA01000011">
    <property type="protein sequence ID" value="OHV45281.1"/>
    <property type="molecule type" value="Genomic_DNA"/>
</dbReference>
<comment type="caution">
    <text evidence="2">The sequence shown here is derived from an EMBL/GenBank/DDBJ whole genome shotgun (WGS) entry which is preliminary data.</text>
</comment>
<dbReference type="Gene3D" id="1.50.10.20">
    <property type="match status" value="1"/>
</dbReference>
<dbReference type="GO" id="GO:0031179">
    <property type="term" value="P:peptide modification"/>
    <property type="evidence" value="ECO:0007669"/>
    <property type="project" value="InterPro"/>
</dbReference>
<dbReference type="InterPro" id="IPR033889">
    <property type="entry name" value="LanC"/>
</dbReference>
<dbReference type="Proteomes" id="UP000179769">
    <property type="component" value="Unassembled WGS sequence"/>
</dbReference>
<feature type="binding site" evidence="1">
    <location>
        <position position="292"/>
    </location>
    <ligand>
        <name>Zn(2+)</name>
        <dbReference type="ChEBI" id="CHEBI:29105"/>
    </ligand>
</feature>
<feature type="binding site" evidence="1">
    <location>
        <position position="342"/>
    </location>
    <ligand>
        <name>Zn(2+)</name>
        <dbReference type="ChEBI" id="CHEBI:29105"/>
    </ligand>
</feature>
<evidence type="ECO:0000313" key="2">
    <source>
        <dbReference type="EMBL" id="OHV45281.1"/>
    </source>
</evidence>